<sequence length="1915" mass="213414">MYELVNRIKASNMSVWVEEDAIKLAFAGDKPCSESLGEIKARKPELLGILQQNQITSKHAFWDKEILAMPETQTELSFSQERMLFIEQFEQGTDAYHIPYVFELNADVDLPALERSFQKIFERHPVLNSIYLTDEQDKAYVKLLASTVQMDVESIAPNTPVKTIFDSEISRPFQLDQERPIRLIRYLGLEKDYLLVIWHHIAFDGWSTDVFLSELSLAYQAYSTGNSPVLPELDVSYADYALWQRQQLTGSNLEKQLSFWKRQLDGVETLALPTDSPRPATIDYSGKDLVFTFDSGLSDHLRQLARQQDTTLYTVLLSGFYATLALLSGQKSIVVGTPSDNRHHTQVQNLIGYFVNSLPMRADVSLSSSVKAFITLVHNVVADAKAHQDLPFEQLVEALKVERDMSRHPIFQVMFSLQSFGEQRLKEQTLPFKQAQFEEVRSLRNPAKFDLSLYLDDSGEDIYGNFNFATSLFNDDTIQRIADVYSWVLKSFAANPNQALGQIDVLSPAEREQLFEQWNNTHEDYPKRNLLDGFNEQVAKQPNALAVVCGNQNVSYQEVHEHRLLLANQLQQAGVERGELVGVLTEKGEPQLVATLGIMSIGAAYLPLNVAWPASRLNDVLKAGDVTHLVMTQCQQDLYAGEEWLKNYQITIIESVYQTSIPDHWENGLWREALPNVSPDELAYIIFTSGSTGKPKGVVISHDGAMNTIEAVNRTFDVQRQDRVLALSDLSFDLSVYDLFGTLAAGAAIVFPEQSEVQNPSRWVELVDTHQVTIWNSVPQLVQLLVEEVALPIGASGTEGSKYEHPQTLRSLKVVLMSGDWIPLQLPKQLKSLIPTVQAISLGGATEGSIWSIWYPIQSVNPDWQSIPYGLAMPNQAMWVLNEQGGHCPAGAIGEIHIGGAGVAKGYYNEPEKTAAQFFDHPTLGHLYRTGDLGCWNKHGYIEFKGRKDFQVKVRGYRVELGEIETVLSEQAGVKHAVVIDVEREGIKSLAAYIVSDDGSETLFARLHQVVSDALPEYMVPSTFNLIDGIPLSANGKLDRKALPDPVWNQAEEYVAPTTDLEILFADIWQQALNVEKVGVHDNFFQVGGNSITAIRMVSMLNRALESCSLADRSIADHALEPDKGGSEPKKVTVVDLFRFPTVAEIAKHIESDTDAQPTGLLHCLTSQNNSKAKPKRHLVCIPYGGGSPIAYQPLSGCLPEDYSLHALNFPGHDYARSDEGLMPMNDIAEQCVEEILSGISGDIYLYGHCVGGALTLDIARRLEAKGSPAKGVFLAATFPFPRLPFAALESLRKWIPFDKLVSNRLRFESILSLGGFSESLEEDELNFLMSAMRQDVSDAEDFYTVANLSPEDYVVSAPILSIYGDKDKSTEFYEERYQDWRAFSPDVSMEVIPDAGHFFIKHQPHELSRILTAQIQQWESPTKDDEDKRGDEDRKYENVNGSTLSQPDNEPKETFSFSHLFNRKNREAKPSLPLFFVIVFGQYMSMLGTGLTAFALGTWVYIQTGSVTEFAYISVFALLPGILVLPFAGALVDRWDRRLILMLSDAISVCGTLFIFFTLWTGELQIWKIYTVVAISSIGQAFQRPAYIATIAQLVPKKYLGRANGLAQLASSTSQVIAVFAGGYLFLEVGLQNVLILDIAAFCVAFTTLLLIRFPNRMFKKRELPILQEIVEGWQYILQRKEMLAMVVFFAVYNFAFSAIMVLGTPLVLSVGKADLLGQVLAFDGIGQLAGGLIMGIWGGTKLRAHGMIGFTLLTGVSMIIAGIQANQFYLMAGFFGIGMSLALVNAHWQCLIQVKVGLELQGRVIATNQMMSWSMMPLAYFLIGHLAENVVEPFMTSDSAMAHFAVSVFGGSEGRGVGLLLAMLGAFAVIWGVMSLLYRPLRLMEQRLPDVIPDEEPTPAIGEPKKWHEQTVL</sequence>
<evidence type="ECO:0000256" key="1">
    <source>
        <dbReference type="ARBA" id="ARBA00001957"/>
    </source>
</evidence>
<dbReference type="CDD" id="cd12114">
    <property type="entry name" value="A_NRPS_TlmIV_like"/>
    <property type="match status" value="1"/>
</dbReference>
<dbReference type="PANTHER" id="PTHR45527:SF1">
    <property type="entry name" value="FATTY ACID SYNTHASE"/>
    <property type="match status" value="1"/>
</dbReference>
<dbReference type="InterPro" id="IPR045851">
    <property type="entry name" value="AMP-bd_C_sf"/>
</dbReference>
<evidence type="ECO:0000313" key="10">
    <source>
        <dbReference type="EMBL" id="GLQ74639.1"/>
    </source>
</evidence>
<feature type="transmembrane region" description="Helical" evidence="8">
    <location>
        <begin position="1634"/>
        <end position="1653"/>
    </location>
</feature>
<dbReference type="InterPro" id="IPR036259">
    <property type="entry name" value="MFS_trans_sf"/>
</dbReference>
<feature type="compositionally biased region" description="Polar residues" evidence="7">
    <location>
        <begin position="1440"/>
        <end position="1449"/>
    </location>
</feature>
<dbReference type="InterPro" id="IPR010071">
    <property type="entry name" value="AA_adenyl_dom"/>
</dbReference>
<dbReference type="NCBIfam" id="TIGR01733">
    <property type="entry name" value="AA-adenyl-dom"/>
    <property type="match status" value="1"/>
</dbReference>
<dbReference type="InterPro" id="IPR001242">
    <property type="entry name" value="Condensation_dom"/>
</dbReference>
<keyword evidence="6 8" id="KW-0472">Membrane</keyword>
<evidence type="ECO:0000256" key="3">
    <source>
        <dbReference type="ARBA" id="ARBA00022553"/>
    </source>
</evidence>
<dbReference type="Pfam" id="PF00550">
    <property type="entry name" value="PP-binding"/>
    <property type="match status" value="1"/>
</dbReference>
<dbReference type="InterPro" id="IPR020845">
    <property type="entry name" value="AMP-binding_CS"/>
</dbReference>
<dbReference type="GO" id="GO:0031177">
    <property type="term" value="F:phosphopantetheine binding"/>
    <property type="evidence" value="ECO:0007669"/>
    <property type="project" value="TreeGrafter"/>
</dbReference>
<dbReference type="SUPFAM" id="SSF103473">
    <property type="entry name" value="MFS general substrate transporter"/>
    <property type="match status" value="1"/>
</dbReference>
<protein>
    <recommendedName>
        <fullName evidence="9">Carrier domain-containing protein</fullName>
    </recommendedName>
</protein>
<feature type="transmembrane region" description="Helical" evidence="8">
    <location>
        <begin position="1859"/>
        <end position="1880"/>
    </location>
</feature>
<feature type="domain" description="Carrier" evidence="9">
    <location>
        <begin position="1056"/>
        <end position="1154"/>
    </location>
</feature>
<feature type="transmembrane region" description="Helical" evidence="8">
    <location>
        <begin position="1684"/>
        <end position="1705"/>
    </location>
</feature>
<evidence type="ECO:0000256" key="5">
    <source>
        <dbReference type="ARBA" id="ARBA00022989"/>
    </source>
</evidence>
<feature type="compositionally biased region" description="Basic and acidic residues" evidence="7">
    <location>
        <begin position="1422"/>
        <end position="1438"/>
    </location>
</feature>
<dbReference type="GO" id="GO:0047527">
    <property type="term" value="F:2,3-dihydroxybenzoate-serine ligase activity"/>
    <property type="evidence" value="ECO:0007669"/>
    <property type="project" value="TreeGrafter"/>
</dbReference>
<dbReference type="EMBL" id="BSNX01000056">
    <property type="protein sequence ID" value="GLQ74639.1"/>
    <property type="molecule type" value="Genomic_DNA"/>
</dbReference>
<dbReference type="CDD" id="cd06173">
    <property type="entry name" value="MFS_MefA_like"/>
    <property type="match status" value="1"/>
</dbReference>
<dbReference type="Gene3D" id="3.30.300.30">
    <property type="match status" value="1"/>
</dbReference>
<dbReference type="InterPro" id="IPR006162">
    <property type="entry name" value="Ppantetheine_attach_site"/>
</dbReference>
<evidence type="ECO:0000259" key="9">
    <source>
        <dbReference type="PROSITE" id="PS50075"/>
    </source>
</evidence>
<feature type="transmembrane region" description="Helical" evidence="8">
    <location>
        <begin position="1717"/>
        <end position="1739"/>
    </location>
</feature>
<feature type="transmembrane region" description="Helical" evidence="8">
    <location>
        <begin position="1746"/>
        <end position="1765"/>
    </location>
</feature>
<dbReference type="InterPro" id="IPR000873">
    <property type="entry name" value="AMP-dep_synth/lig_dom"/>
</dbReference>
<dbReference type="GO" id="GO:0009239">
    <property type="term" value="P:enterobactin biosynthetic process"/>
    <property type="evidence" value="ECO:0007669"/>
    <property type="project" value="TreeGrafter"/>
</dbReference>
<evidence type="ECO:0000256" key="6">
    <source>
        <dbReference type="ARBA" id="ARBA00023136"/>
    </source>
</evidence>
<accession>A0AAV5NWD4</accession>
<dbReference type="InterPro" id="IPR042099">
    <property type="entry name" value="ANL_N_sf"/>
</dbReference>
<feature type="transmembrane region" description="Helical" evidence="8">
    <location>
        <begin position="1604"/>
        <end position="1628"/>
    </location>
</feature>
<dbReference type="SUPFAM" id="SSF52777">
    <property type="entry name" value="CoA-dependent acyltransferases"/>
    <property type="match status" value="2"/>
</dbReference>
<dbReference type="Proteomes" id="UP001156690">
    <property type="component" value="Unassembled WGS sequence"/>
</dbReference>
<feature type="transmembrane region" description="Helical" evidence="8">
    <location>
        <begin position="1811"/>
        <end position="1829"/>
    </location>
</feature>
<feature type="region of interest" description="Disordered" evidence="7">
    <location>
        <begin position="1419"/>
        <end position="1452"/>
    </location>
</feature>
<dbReference type="InterPro" id="IPR023213">
    <property type="entry name" value="CAT-like_dom_sf"/>
</dbReference>
<comment type="caution">
    <text evidence="10">The sequence shown here is derived from an EMBL/GenBank/DDBJ whole genome shotgun (WGS) entry which is preliminary data.</text>
</comment>
<evidence type="ECO:0000313" key="11">
    <source>
        <dbReference type="Proteomes" id="UP001156690"/>
    </source>
</evidence>
<keyword evidence="3" id="KW-0597">Phosphoprotein</keyword>
<proteinExistence type="predicted"/>
<dbReference type="RefSeq" id="WP_126606604.1">
    <property type="nucleotide sequence ID" value="NZ_AP025144.1"/>
</dbReference>
<dbReference type="FunFam" id="3.40.50.12780:FF:000012">
    <property type="entry name" value="Non-ribosomal peptide synthetase"/>
    <property type="match status" value="1"/>
</dbReference>
<feature type="transmembrane region" description="Helical" evidence="8">
    <location>
        <begin position="1511"/>
        <end position="1533"/>
    </location>
</feature>
<dbReference type="PROSITE" id="PS00455">
    <property type="entry name" value="AMP_BINDING"/>
    <property type="match status" value="1"/>
</dbReference>
<gene>
    <name evidence="10" type="ORF">GCM10007932_40000</name>
</gene>
<dbReference type="InterPro" id="IPR029058">
    <property type="entry name" value="AB_hydrolase_fold"/>
</dbReference>
<feature type="transmembrane region" description="Helical" evidence="8">
    <location>
        <begin position="1540"/>
        <end position="1561"/>
    </location>
</feature>
<organism evidence="10 11">
    <name type="scientific">Vibrio penaeicida</name>
    <dbReference type="NCBI Taxonomy" id="104609"/>
    <lineage>
        <taxon>Bacteria</taxon>
        <taxon>Pseudomonadati</taxon>
        <taxon>Pseudomonadota</taxon>
        <taxon>Gammaproteobacteria</taxon>
        <taxon>Vibrionales</taxon>
        <taxon>Vibrionaceae</taxon>
        <taxon>Vibrio</taxon>
    </lineage>
</organism>
<dbReference type="GO" id="GO:0043041">
    <property type="term" value="P:amino acid activation for nonribosomal peptide biosynthetic process"/>
    <property type="evidence" value="ECO:0007669"/>
    <property type="project" value="TreeGrafter"/>
</dbReference>
<dbReference type="Gene3D" id="3.30.559.30">
    <property type="entry name" value="Nonribosomal peptide synthetase, condensation domain"/>
    <property type="match status" value="1"/>
</dbReference>
<dbReference type="Gene3D" id="3.40.50.1820">
    <property type="entry name" value="alpha/beta hydrolase"/>
    <property type="match status" value="1"/>
</dbReference>
<dbReference type="GO" id="GO:0005829">
    <property type="term" value="C:cytosol"/>
    <property type="evidence" value="ECO:0007669"/>
    <property type="project" value="TreeGrafter"/>
</dbReference>
<keyword evidence="4 8" id="KW-0812">Transmembrane</keyword>
<dbReference type="InterPro" id="IPR036736">
    <property type="entry name" value="ACP-like_sf"/>
</dbReference>
<dbReference type="CDD" id="cd19531">
    <property type="entry name" value="LCL_NRPS-like"/>
    <property type="match status" value="1"/>
</dbReference>
<feature type="transmembrane region" description="Helical" evidence="8">
    <location>
        <begin position="1771"/>
        <end position="1790"/>
    </location>
</feature>
<feature type="compositionally biased region" description="Basic and acidic residues" evidence="7">
    <location>
        <begin position="1905"/>
        <end position="1915"/>
    </location>
</feature>
<dbReference type="Pfam" id="PF13193">
    <property type="entry name" value="AMP-binding_C"/>
    <property type="match status" value="1"/>
</dbReference>
<dbReference type="PROSITE" id="PS00012">
    <property type="entry name" value="PHOSPHOPANTETHEINE"/>
    <property type="match status" value="1"/>
</dbReference>
<dbReference type="SUPFAM" id="SSF56801">
    <property type="entry name" value="Acetyl-CoA synthetase-like"/>
    <property type="match status" value="1"/>
</dbReference>
<dbReference type="PROSITE" id="PS50075">
    <property type="entry name" value="CARRIER"/>
    <property type="match status" value="1"/>
</dbReference>
<dbReference type="GO" id="GO:0009366">
    <property type="term" value="C:enterobactin synthetase complex"/>
    <property type="evidence" value="ECO:0007669"/>
    <property type="project" value="TreeGrafter"/>
</dbReference>
<dbReference type="InterPro" id="IPR011701">
    <property type="entry name" value="MFS"/>
</dbReference>
<feature type="region of interest" description="Disordered" evidence="7">
    <location>
        <begin position="1896"/>
        <end position="1915"/>
    </location>
</feature>
<dbReference type="InterPro" id="IPR009081">
    <property type="entry name" value="PP-bd_ACP"/>
</dbReference>
<dbReference type="SUPFAM" id="SSF53474">
    <property type="entry name" value="alpha/beta-Hydrolases"/>
    <property type="match status" value="1"/>
</dbReference>
<dbReference type="GO" id="GO:0022857">
    <property type="term" value="F:transmembrane transporter activity"/>
    <property type="evidence" value="ECO:0007669"/>
    <property type="project" value="InterPro"/>
</dbReference>
<keyword evidence="11" id="KW-1185">Reference proteome</keyword>
<evidence type="ECO:0000256" key="8">
    <source>
        <dbReference type="SAM" id="Phobius"/>
    </source>
</evidence>
<evidence type="ECO:0000256" key="2">
    <source>
        <dbReference type="ARBA" id="ARBA00022450"/>
    </source>
</evidence>
<dbReference type="InterPro" id="IPR025110">
    <property type="entry name" value="AMP-bd_C"/>
</dbReference>
<reference evidence="11" key="1">
    <citation type="journal article" date="2019" name="Int. J. Syst. Evol. Microbiol.">
        <title>The Global Catalogue of Microorganisms (GCM) 10K type strain sequencing project: providing services to taxonomists for standard genome sequencing and annotation.</title>
        <authorList>
            <consortium name="The Broad Institute Genomics Platform"/>
            <consortium name="The Broad Institute Genome Sequencing Center for Infectious Disease"/>
            <person name="Wu L."/>
            <person name="Ma J."/>
        </authorList>
    </citation>
    <scope>NUCLEOTIDE SEQUENCE [LARGE SCALE GENOMIC DNA]</scope>
    <source>
        <strain evidence="11">NBRC 15640</strain>
    </source>
</reference>
<dbReference type="Pfam" id="PF00668">
    <property type="entry name" value="Condensation"/>
    <property type="match status" value="1"/>
</dbReference>
<dbReference type="Pfam" id="PF00501">
    <property type="entry name" value="AMP-binding"/>
    <property type="match status" value="1"/>
</dbReference>
<dbReference type="Pfam" id="PF00975">
    <property type="entry name" value="Thioesterase"/>
    <property type="match status" value="1"/>
</dbReference>
<dbReference type="Gene3D" id="3.30.559.10">
    <property type="entry name" value="Chloramphenicol acetyltransferase-like domain"/>
    <property type="match status" value="1"/>
</dbReference>
<name>A0AAV5NWD4_9VIBR</name>
<keyword evidence="2" id="KW-0596">Phosphopantetheine</keyword>
<feature type="transmembrane region" description="Helical" evidence="8">
    <location>
        <begin position="1473"/>
        <end position="1499"/>
    </location>
</feature>
<evidence type="ECO:0000256" key="7">
    <source>
        <dbReference type="SAM" id="MobiDB-lite"/>
    </source>
</evidence>
<dbReference type="Pfam" id="PF07690">
    <property type="entry name" value="MFS_1"/>
    <property type="match status" value="1"/>
</dbReference>
<evidence type="ECO:0000256" key="4">
    <source>
        <dbReference type="ARBA" id="ARBA00022692"/>
    </source>
</evidence>
<dbReference type="InterPro" id="IPR001031">
    <property type="entry name" value="Thioesterase"/>
</dbReference>
<dbReference type="Gene3D" id="1.10.1200.10">
    <property type="entry name" value="ACP-like"/>
    <property type="match status" value="1"/>
</dbReference>
<keyword evidence="5 8" id="KW-1133">Transmembrane helix</keyword>
<dbReference type="PANTHER" id="PTHR45527">
    <property type="entry name" value="NONRIBOSOMAL PEPTIDE SYNTHETASE"/>
    <property type="match status" value="1"/>
</dbReference>
<dbReference type="Gene3D" id="1.20.1250.20">
    <property type="entry name" value="MFS general substrate transporter like domains"/>
    <property type="match status" value="1"/>
</dbReference>
<dbReference type="Gene3D" id="3.40.50.12780">
    <property type="entry name" value="N-terminal domain of ligase-like"/>
    <property type="match status" value="1"/>
</dbReference>
<comment type="cofactor">
    <cofactor evidence="1">
        <name>pantetheine 4'-phosphate</name>
        <dbReference type="ChEBI" id="CHEBI:47942"/>
    </cofactor>
</comment>